<gene>
    <name evidence="3" type="ORF">HannXRQ_Chr11g0325861</name>
    <name evidence="2" type="ORF">HanXRQr2_Chr07g0285921</name>
</gene>
<dbReference type="AlphaFoldDB" id="A0A251T8F4"/>
<dbReference type="InterPro" id="IPR001810">
    <property type="entry name" value="F-box_dom"/>
</dbReference>
<reference evidence="2 4" key="1">
    <citation type="journal article" date="2017" name="Nature">
        <title>The sunflower genome provides insights into oil metabolism, flowering and Asterid evolution.</title>
        <authorList>
            <person name="Badouin H."/>
            <person name="Gouzy J."/>
            <person name="Grassa C.J."/>
            <person name="Murat F."/>
            <person name="Staton S.E."/>
            <person name="Cottret L."/>
            <person name="Lelandais-Briere C."/>
            <person name="Owens G.L."/>
            <person name="Carrere S."/>
            <person name="Mayjonade B."/>
            <person name="Legrand L."/>
            <person name="Gill N."/>
            <person name="Kane N.C."/>
            <person name="Bowers J.E."/>
            <person name="Hubner S."/>
            <person name="Bellec A."/>
            <person name="Berard A."/>
            <person name="Berges H."/>
            <person name="Blanchet N."/>
            <person name="Boniface M.C."/>
            <person name="Brunel D."/>
            <person name="Catrice O."/>
            <person name="Chaidir N."/>
            <person name="Claudel C."/>
            <person name="Donnadieu C."/>
            <person name="Faraut T."/>
            <person name="Fievet G."/>
            <person name="Helmstetter N."/>
            <person name="King M."/>
            <person name="Knapp S.J."/>
            <person name="Lai Z."/>
            <person name="Le Paslier M.C."/>
            <person name="Lippi Y."/>
            <person name="Lorenzon L."/>
            <person name="Mandel J.R."/>
            <person name="Marage G."/>
            <person name="Marchand G."/>
            <person name="Marquand E."/>
            <person name="Bret-Mestries E."/>
            <person name="Morien E."/>
            <person name="Nambeesan S."/>
            <person name="Nguyen T."/>
            <person name="Pegot-Espagnet P."/>
            <person name="Pouilly N."/>
            <person name="Raftis F."/>
            <person name="Sallet E."/>
            <person name="Schiex T."/>
            <person name="Thomas J."/>
            <person name="Vandecasteele C."/>
            <person name="Vares D."/>
            <person name="Vear F."/>
            <person name="Vautrin S."/>
            <person name="Crespi M."/>
            <person name="Mangin B."/>
            <person name="Burke J.M."/>
            <person name="Salse J."/>
            <person name="Munos S."/>
            <person name="Vincourt P."/>
            <person name="Rieseberg L.H."/>
            <person name="Langlade N.B."/>
        </authorList>
    </citation>
    <scope>NUCLEOTIDE SEQUENCE [LARGE SCALE GENOMIC DNA]</scope>
    <source>
        <strain evidence="4">cv. SF193</strain>
        <tissue evidence="2">Leaves</tissue>
    </source>
</reference>
<dbReference type="CDD" id="cd22159">
    <property type="entry name" value="F-box_AtTIR1-like"/>
    <property type="match status" value="1"/>
</dbReference>
<dbReference type="InterPro" id="IPR036047">
    <property type="entry name" value="F-box-like_dom_sf"/>
</dbReference>
<dbReference type="Gene3D" id="1.20.1280.50">
    <property type="match status" value="1"/>
</dbReference>
<dbReference type="InParanoid" id="A0A251T8F4"/>
<feature type="domain" description="F-box" evidence="1">
    <location>
        <begin position="11"/>
        <end position="40"/>
    </location>
</feature>
<accession>A0A251T8F4</accession>
<dbReference type="Pfam" id="PF12937">
    <property type="entry name" value="F-box-like"/>
    <property type="match status" value="1"/>
</dbReference>
<evidence type="ECO:0000259" key="1">
    <source>
        <dbReference type="Pfam" id="PF12937"/>
    </source>
</evidence>
<evidence type="ECO:0000313" key="2">
    <source>
        <dbReference type="EMBL" id="KAF5797868.1"/>
    </source>
</evidence>
<dbReference type="Proteomes" id="UP000215914">
    <property type="component" value="Chromosome 11"/>
</dbReference>
<dbReference type="EMBL" id="CM007900">
    <property type="protein sequence ID" value="OTG07039.1"/>
    <property type="molecule type" value="Genomic_DNA"/>
</dbReference>
<dbReference type="EMBL" id="MNCJ02000322">
    <property type="protein sequence ID" value="KAF5797868.1"/>
    <property type="molecule type" value="Genomic_DNA"/>
</dbReference>
<dbReference type="FunFam" id="1.20.1280.50:FF:000023">
    <property type="entry name" value="F-box/LRR-repeat protein 4"/>
    <property type="match status" value="1"/>
</dbReference>
<reference evidence="3" key="2">
    <citation type="submission" date="2017-02" db="EMBL/GenBank/DDBJ databases">
        <title>Sunflower complete genome.</title>
        <authorList>
            <person name="Langlade N."/>
            <person name="Munos S."/>
        </authorList>
    </citation>
    <scope>NUCLEOTIDE SEQUENCE [LARGE SCALE GENOMIC DNA]</scope>
    <source>
        <tissue evidence="3">Leaves</tissue>
    </source>
</reference>
<dbReference type="OMA" id="HISGAHP"/>
<dbReference type="SUPFAM" id="SSF81383">
    <property type="entry name" value="F-box domain"/>
    <property type="match status" value="1"/>
</dbReference>
<reference evidence="2" key="3">
    <citation type="submission" date="2020-06" db="EMBL/GenBank/DDBJ databases">
        <title>Helianthus annuus Genome sequencing and assembly Release 2.</title>
        <authorList>
            <person name="Gouzy J."/>
            <person name="Langlade N."/>
            <person name="Munos S."/>
        </authorList>
    </citation>
    <scope>NUCLEOTIDE SEQUENCE</scope>
    <source>
        <tissue evidence="2">Leaves</tissue>
    </source>
</reference>
<organism evidence="3 4">
    <name type="scientific">Helianthus annuus</name>
    <name type="common">Common sunflower</name>
    <dbReference type="NCBI Taxonomy" id="4232"/>
    <lineage>
        <taxon>Eukaryota</taxon>
        <taxon>Viridiplantae</taxon>
        <taxon>Streptophyta</taxon>
        <taxon>Embryophyta</taxon>
        <taxon>Tracheophyta</taxon>
        <taxon>Spermatophyta</taxon>
        <taxon>Magnoliopsida</taxon>
        <taxon>eudicotyledons</taxon>
        <taxon>Gunneridae</taxon>
        <taxon>Pentapetalae</taxon>
        <taxon>asterids</taxon>
        <taxon>campanulids</taxon>
        <taxon>Asterales</taxon>
        <taxon>Asteraceae</taxon>
        <taxon>Asteroideae</taxon>
        <taxon>Heliantheae alliance</taxon>
        <taxon>Heliantheae</taxon>
        <taxon>Helianthus</taxon>
    </lineage>
</organism>
<sequence length="102" mass="11630">MKGHDWINSMLPDELMLEIFRNLYSKSTRDACSLVCRRWLTLERLSRDTIRIGASASPDSLVNLISTRFVNVTNLYVDEHISGAHPFGVSDYAILLAIEYLL</sequence>
<proteinExistence type="predicted"/>
<evidence type="ECO:0000313" key="4">
    <source>
        <dbReference type="Proteomes" id="UP000215914"/>
    </source>
</evidence>
<name>A0A251T8F4_HELAN</name>
<keyword evidence="4" id="KW-1185">Reference proteome</keyword>
<dbReference type="Gramene" id="mRNA:HanXRQr2_Chr07g0285921">
    <property type="protein sequence ID" value="mRNA:HanXRQr2_Chr07g0285921"/>
    <property type="gene ID" value="HanXRQr2_Chr07g0285921"/>
</dbReference>
<evidence type="ECO:0000313" key="3">
    <source>
        <dbReference type="EMBL" id="OTG07039.1"/>
    </source>
</evidence>
<protein>
    <submittedName>
        <fullName evidence="2 3">F-box domain-containing protein</fullName>
    </submittedName>
</protein>